<organism evidence="1 2">
    <name type="scientific">Streptomyces rhizosphaericus</name>
    <dbReference type="NCBI Taxonomy" id="114699"/>
    <lineage>
        <taxon>Bacteria</taxon>
        <taxon>Bacillati</taxon>
        <taxon>Actinomycetota</taxon>
        <taxon>Actinomycetes</taxon>
        <taxon>Kitasatosporales</taxon>
        <taxon>Streptomycetaceae</taxon>
        <taxon>Streptomyces</taxon>
        <taxon>Streptomyces violaceusniger group</taxon>
    </lineage>
</organism>
<protein>
    <submittedName>
        <fullName evidence="1">Uncharacterized protein</fullName>
    </submittedName>
</protein>
<sequence length="65" mass="6932">MAFRLLATGRSRLIQICGTFLSGPPGTAETTALDHRWVSANIQGTLARNMLTKASDLVLTVGDTD</sequence>
<evidence type="ECO:0000313" key="1">
    <source>
        <dbReference type="EMBL" id="GAA0942107.1"/>
    </source>
</evidence>
<comment type="caution">
    <text evidence="1">The sequence shown here is derived from an EMBL/GenBank/DDBJ whole genome shotgun (WGS) entry which is preliminary data.</text>
</comment>
<dbReference type="Proteomes" id="UP001500418">
    <property type="component" value="Unassembled WGS sequence"/>
</dbReference>
<reference evidence="1 2" key="1">
    <citation type="journal article" date="2019" name="Int. J. Syst. Evol. Microbiol.">
        <title>The Global Catalogue of Microorganisms (GCM) 10K type strain sequencing project: providing services to taxonomists for standard genome sequencing and annotation.</title>
        <authorList>
            <consortium name="The Broad Institute Genomics Platform"/>
            <consortium name="The Broad Institute Genome Sequencing Center for Infectious Disease"/>
            <person name="Wu L."/>
            <person name="Ma J."/>
        </authorList>
    </citation>
    <scope>NUCLEOTIDE SEQUENCE [LARGE SCALE GENOMIC DNA]</scope>
    <source>
        <strain evidence="1 2">JCM 11444</strain>
    </source>
</reference>
<accession>A0ABN1QGE5</accession>
<gene>
    <name evidence="1" type="ORF">GCM10009575_058100</name>
</gene>
<name>A0ABN1QGE5_9ACTN</name>
<keyword evidence="2" id="KW-1185">Reference proteome</keyword>
<evidence type="ECO:0000313" key="2">
    <source>
        <dbReference type="Proteomes" id="UP001500418"/>
    </source>
</evidence>
<dbReference type="EMBL" id="BAAAID010000042">
    <property type="protein sequence ID" value="GAA0942107.1"/>
    <property type="molecule type" value="Genomic_DNA"/>
</dbReference>
<proteinExistence type="predicted"/>